<dbReference type="Proteomes" id="UP001159363">
    <property type="component" value="Chromosome 6"/>
</dbReference>
<keyword evidence="3" id="KW-1185">Reference proteome</keyword>
<protein>
    <submittedName>
        <fullName evidence="2">Uncharacterized protein</fullName>
    </submittedName>
</protein>
<name>A0ABQ9H6H1_9NEOP</name>
<proteinExistence type="predicted"/>
<reference evidence="2 3" key="1">
    <citation type="submission" date="2023-02" db="EMBL/GenBank/DDBJ databases">
        <title>LHISI_Scaffold_Assembly.</title>
        <authorList>
            <person name="Stuart O.P."/>
            <person name="Cleave R."/>
            <person name="Magrath M.J.L."/>
            <person name="Mikheyev A.S."/>
        </authorList>
    </citation>
    <scope>NUCLEOTIDE SEQUENCE [LARGE SCALE GENOMIC DNA]</scope>
    <source>
        <strain evidence="2">Daus_M_001</strain>
        <tissue evidence="2">Leg muscle</tissue>
    </source>
</reference>
<evidence type="ECO:0000313" key="2">
    <source>
        <dbReference type="EMBL" id="KAJ8879894.1"/>
    </source>
</evidence>
<evidence type="ECO:0000313" key="3">
    <source>
        <dbReference type="Proteomes" id="UP001159363"/>
    </source>
</evidence>
<accession>A0ABQ9H6H1</accession>
<dbReference type="EMBL" id="JARBHB010000007">
    <property type="protein sequence ID" value="KAJ8879894.1"/>
    <property type="molecule type" value="Genomic_DNA"/>
</dbReference>
<comment type="caution">
    <text evidence="2">The sequence shown here is derived from an EMBL/GenBank/DDBJ whole genome shotgun (WGS) entry which is preliminary data.</text>
</comment>
<feature type="compositionally biased region" description="Polar residues" evidence="1">
    <location>
        <begin position="183"/>
        <end position="205"/>
    </location>
</feature>
<feature type="region of interest" description="Disordered" evidence="1">
    <location>
        <begin position="183"/>
        <end position="206"/>
    </location>
</feature>
<organism evidence="2 3">
    <name type="scientific">Dryococelus australis</name>
    <dbReference type="NCBI Taxonomy" id="614101"/>
    <lineage>
        <taxon>Eukaryota</taxon>
        <taxon>Metazoa</taxon>
        <taxon>Ecdysozoa</taxon>
        <taxon>Arthropoda</taxon>
        <taxon>Hexapoda</taxon>
        <taxon>Insecta</taxon>
        <taxon>Pterygota</taxon>
        <taxon>Neoptera</taxon>
        <taxon>Polyneoptera</taxon>
        <taxon>Phasmatodea</taxon>
        <taxon>Verophasmatodea</taxon>
        <taxon>Anareolatae</taxon>
        <taxon>Phasmatidae</taxon>
        <taxon>Eurycanthinae</taxon>
        <taxon>Dryococelus</taxon>
    </lineage>
</organism>
<evidence type="ECO:0000256" key="1">
    <source>
        <dbReference type="SAM" id="MobiDB-lite"/>
    </source>
</evidence>
<sequence>MSADMEVHRALIEGLSSQISSVRESVNSQISSVNENVNSKIDCVSESVNSVSELVDRKIYSVNENVDRKIGVSELVNNKIDCVDKMIDSVEVAVAICAMKSSYFCSCSPRYSRNTETIKVKKKMAVKIKLQTSKSVESGDCEKYFPFSLTDEEKMSGYPYIVLVRQYSYETGATVVERLDCSPPTNADRVQSPAGSHSGFSQVGSVTDDAGGRRVFSRIFRFPRPFIPASVHTHLNYPHRLLRPC</sequence>
<gene>
    <name evidence="2" type="ORF">PR048_020514</name>
</gene>